<feature type="transmembrane region" description="Helical" evidence="1">
    <location>
        <begin position="38"/>
        <end position="55"/>
    </location>
</feature>
<comment type="caution">
    <text evidence="2">The sequence shown here is derived from an EMBL/GenBank/DDBJ whole genome shotgun (WGS) entry which is preliminary data.</text>
</comment>
<dbReference type="EMBL" id="QUAE01000002">
    <property type="protein sequence ID" value="REJ10409.1"/>
    <property type="molecule type" value="Genomic_DNA"/>
</dbReference>
<proteinExistence type="predicted"/>
<dbReference type="RefSeq" id="WP_115822310.1">
    <property type="nucleotide sequence ID" value="NZ_QUAE01000002.1"/>
</dbReference>
<feature type="transmembrane region" description="Helical" evidence="1">
    <location>
        <begin position="7"/>
        <end position="26"/>
    </location>
</feature>
<accession>A0A3E0JCA2</accession>
<feature type="transmembrane region" description="Helical" evidence="1">
    <location>
        <begin position="76"/>
        <end position="97"/>
    </location>
</feature>
<evidence type="ECO:0000313" key="3">
    <source>
        <dbReference type="Proteomes" id="UP000256305"/>
    </source>
</evidence>
<evidence type="ECO:0000313" key="2">
    <source>
        <dbReference type="EMBL" id="REJ10409.1"/>
    </source>
</evidence>
<sequence>MRVLLELVRIVFLVIFGGALVWVVLGPFYDVHPTSGEYQWLGAVGVYGILFVTYRNRWQFSGWYKGKGKKKLSQRVTRFIVFGSVLLLASPWVIAIINH</sequence>
<keyword evidence="1" id="KW-1133">Transmembrane helix</keyword>
<keyword evidence="3" id="KW-1185">Reference proteome</keyword>
<dbReference type="AlphaFoldDB" id="A0A3E0JCA2"/>
<keyword evidence="1" id="KW-0812">Transmembrane</keyword>
<gene>
    <name evidence="2" type="ORF">DYE48_02675</name>
</gene>
<keyword evidence="1" id="KW-0472">Membrane</keyword>
<evidence type="ECO:0000256" key="1">
    <source>
        <dbReference type="SAM" id="Phobius"/>
    </source>
</evidence>
<organism evidence="2 3">
    <name type="scientific">Halobacillus trueperi</name>
    <dbReference type="NCBI Taxonomy" id="156205"/>
    <lineage>
        <taxon>Bacteria</taxon>
        <taxon>Bacillati</taxon>
        <taxon>Bacillota</taxon>
        <taxon>Bacilli</taxon>
        <taxon>Bacillales</taxon>
        <taxon>Bacillaceae</taxon>
        <taxon>Halobacillus</taxon>
    </lineage>
</organism>
<dbReference type="Proteomes" id="UP000256305">
    <property type="component" value="Unassembled WGS sequence"/>
</dbReference>
<name>A0A3E0JCA2_9BACI</name>
<reference evidence="2 3" key="1">
    <citation type="submission" date="2018-08" db="EMBL/GenBank/DDBJ databases">
        <title>Genome sequence of Halobacillus trueperi KCTC 3686.</title>
        <authorList>
            <person name="Cho K.H."/>
            <person name="Kwak M.-J."/>
            <person name="Kim B.-Y."/>
            <person name="Chun J."/>
        </authorList>
    </citation>
    <scope>NUCLEOTIDE SEQUENCE [LARGE SCALE GENOMIC DNA]</scope>
    <source>
        <strain evidence="2 3">KCTC 3686</strain>
    </source>
</reference>
<protein>
    <submittedName>
        <fullName evidence="2">Uncharacterized protein</fullName>
    </submittedName>
</protein>